<feature type="region of interest" description="Disordered" evidence="1">
    <location>
        <begin position="1"/>
        <end position="20"/>
    </location>
</feature>
<protein>
    <submittedName>
        <fullName evidence="2">Uncharacterized protein</fullName>
    </submittedName>
</protein>
<name>A0AAW2I7G1_9NEOP</name>
<feature type="region of interest" description="Disordered" evidence="1">
    <location>
        <begin position="27"/>
        <end position="67"/>
    </location>
</feature>
<evidence type="ECO:0000313" key="2">
    <source>
        <dbReference type="EMBL" id="KAL0278285.1"/>
    </source>
</evidence>
<reference evidence="2" key="1">
    <citation type="journal article" date="2024" name="Gigascience">
        <title>Chromosome-level genome of the poultry shaft louse Menopon gallinae provides insight into the host-switching and adaptive evolution of parasitic lice.</title>
        <authorList>
            <person name="Xu Y."/>
            <person name="Ma L."/>
            <person name="Liu S."/>
            <person name="Liang Y."/>
            <person name="Liu Q."/>
            <person name="He Z."/>
            <person name="Tian L."/>
            <person name="Duan Y."/>
            <person name="Cai W."/>
            <person name="Li H."/>
            <person name="Song F."/>
        </authorList>
    </citation>
    <scope>NUCLEOTIDE SEQUENCE</scope>
    <source>
        <strain evidence="2">Cailab_2023a</strain>
    </source>
</reference>
<dbReference type="EMBL" id="JARGDH010000001">
    <property type="protein sequence ID" value="KAL0278285.1"/>
    <property type="molecule type" value="Genomic_DNA"/>
</dbReference>
<sequence>MVLFRNSDSGLPPDGDAPRLLRMTPLHHSFRVPRPPGDRKTMLALEDDAASDAGSTASAPGFTNGKG</sequence>
<evidence type="ECO:0000256" key="1">
    <source>
        <dbReference type="SAM" id="MobiDB-lite"/>
    </source>
</evidence>
<accession>A0AAW2I7G1</accession>
<proteinExistence type="predicted"/>
<dbReference type="AlphaFoldDB" id="A0AAW2I7G1"/>
<gene>
    <name evidence="2" type="ORF">PYX00_000142</name>
</gene>
<comment type="caution">
    <text evidence="2">The sequence shown here is derived from an EMBL/GenBank/DDBJ whole genome shotgun (WGS) entry which is preliminary data.</text>
</comment>
<organism evidence="2">
    <name type="scientific">Menopon gallinae</name>
    <name type="common">poultry shaft louse</name>
    <dbReference type="NCBI Taxonomy" id="328185"/>
    <lineage>
        <taxon>Eukaryota</taxon>
        <taxon>Metazoa</taxon>
        <taxon>Ecdysozoa</taxon>
        <taxon>Arthropoda</taxon>
        <taxon>Hexapoda</taxon>
        <taxon>Insecta</taxon>
        <taxon>Pterygota</taxon>
        <taxon>Neoptera</taxon>
        <taxon>Paraneoptera</taxon>
        <taxon>Psocodea</taxon>
        <taxon>Troctomorpha</taxon>
        <taxon>Phthiraptera</taxon>
        <taxon>Amblycera</taxon>
        <taxon>Menoponidae</taxon>
        <taxon>Menopon</taxon>
    </lineage>
</organism>